<dbReference type="Proteomes" id="UP000692954">
    <property type="component" value="Unassembled WGS sequence"/>
</dbReference>
<dbReference type="OrthoDB" id="300767at2759"/>
<evidence type="ECO:0000313" key="4">
    <source>
        <dbReference type="Proteomes" id="UP000692954"/>
    </source>
</evidence>
<evidence type="ECO:0000259" key="2">
    <source>
        <dbReference type="PROSITE" id="PS50137"/>
    </source>
</evidence>
<keyword evidence="4" id="KW-1185">Reference proteome</keyword>
<comment type="caution">
    <text evidence="3">The sequence shown here is derived from an EMBL/GenBank/DDBJ whole genome shotgun (WGS) entry which is preliminary data.</text>
</comment>
<dbReference type="Pfam" id="PF00035">
    <property type="entry name" value="dsrm"/>
    <property type="match status" value="1"/>
</dbReference>
<name>A0A8S1N0P1_9CILI</name>
<sequence>MDLKLTKLKETFDKLKNYTYRFEIIETGQDATQEFLCKLFVNSLLISQGSGKKKKISKQQCAEQGYNELIKKDWEFAEKNNIAKQKNNYIENLLHMISEMKSKFHIYKLLEETIEDSGGYKQCYLEYDNIKAEGFSFNELEARNTSSYNMIQAIIEKHPYGQYFDIINYSQDPHKKVKIEYNDKIYDNNPNQQIIQQHSQAKANKLQNQLISLKIEHQDIPQQPNYNYTQENCDLSYQLAKQLQLNNESQFIFLSFMEYLRQFNFEIVGSFLSKSIRITKPELDVIVEYPSDLGIMQDFYALQTQAQGKEFRRTQEDNVITFTYNNQPITTILNINQIPPLAIKLYFQTAKIDEKQLIHTREMQEYNKKYEQLHFSSLSLCLVHQWRDDNLEILPKQLLDYLVVQTTNQFNYLNSPYQVLSQIIYLLKIGVLEELNQRTFEDIEINPFLQSISTYYLDLIKEIDNESLIQIRQCAMQWNKLKIYNWLKKYI</sequence>
<dbReference type="InterPro" id="IPR014720">
    <property type="entry name" value="dsRBD_dom"/>
</dbReference>
<dbReference type="GO" id="GO:0003723">
    <property type="term" value="F:RNA binding"/>
    <property type="evidence" value="ECO:0007669"/>
    <property type="project" value="UniProtKB-UniRule"/>
</dbReference>
<protein>
    <recommendedName>
        <fullName evidence="2">DRBM domain-containing protein</fullName>
    </recommendedName>
</protein>
<dbReference type="PROSITE" id="PS50137">
    <property type="entry name" value="DS_RBD"/>
    <property type="match status" value="1"/>
</dbReference>
<evidence type="ECO:0000313" key="3">
    <source>
        <dbReference type="EMBL" id="CAD8083316.1"/>
    </source>
</evidence>
<feature type="domain" description="DRBM" evidence="2">
    <location>
        <begin position="3"/>
        <end position="71"/>
    </location>
</feature>
<dbReference type="AlphaFoldDB" id="A0A8S1N0P1"/>
<accession>A0A8S1N0P1</accession>
<organism evidence="3 4">
    <name type="scientific">Paramecium sonneborni</name>
    <dbReference type="NCBI Taxonomy" id="65129"/>
    <lineage>
        <taxon>Eukaryota</taxon>
        <taxon>Sar</taxon>
        <taxon>Alveolata</taxon>
        <taxon>Ciliophora</taxon>
        <taxon>Intramacronucleata</taxon>
        <taxon>Oligohymenophorea</taxon>
        <taxon>Peniculida</taxon>
        <taxon>Parameciidae</taxon>
        <taxon>Paramecium</taxon>
    </lineage>
</organism>
<proteinExistence type="predicted"/>
<dbReference type="EMBL" id="CAJJDN010000045">
    <property type="protein sequence ID" value="CAD8083316.1"/>
    <property type="molecule type" value="Genomic_DNA"/>
</dbReference>
<keyword evidence="1" id="KW-0694">RNA-binding</keyword>
<dbReference type="SMART" id="SM00358">
    <property type="entry name" value="DSRM"/>
    <property type="match status" value="1"/>
</dbReference>
<gene>
    <name evidence="3" type="ORF">PSON_ATCC_30995.1.T0450021</name>
</gene>
<reference evidence="3" key="1">
    <citation type="submission" date="2021-01" db="EMBL/GenBank/DDBJ databases">
        <authorList>
            <consortium name="Genoscope - CEA"/>
            <person name="William W."/>
        </authorList>
    </citation>
    <scope>NUCLEOTIDE SEQUENCE</scope>
</reference>
<evidence type="ECO:0000256" key="1">
    <source>
        <dbReference type="PROSITE-ProRule" id="PRU00266"/>
    </source>
</evidence>